<dbReference type="OrthoDB" id="8667190at2"/>
<dbReference type="AlphaFoldDB" id="A0A1X7GJ93"/>
<evidence type="ECO:0000313" key="2">
    <source>
        <dbReference type="Proteomes" id="UP000192903"/>
    </source>
</evidence>
<gene>
    <name evidence="1" type="ORF">SAMN02982989_3870</name>
</gene>
<dbReference type="RefSeq" id="WP_085424506.1">
    <property type="nucleotide sequence ID" value="NZ_FXAF01000011.1"/>
</dbReference>
<sequence>MTDEIRIAIIVNPALPLGLIANTVGAISIGLGARLPQLGARQLTDRGRRTIDISSNRPVPILQAETDVIRSLLLRAFDQPQERAIVPFPAFARSLHDYKDYEAAFPGRDLSQEAIDGLGLAGPSKWVKSLTGSLKLLR</sequence>
<evidence type="ECO:0000313" key="1">
    <source>
        <dbReference type="EMBL" id="SMF69940.1"/>
    </source>
</evidence>
<dbReference type="STRING" id="464029.SAMN02982989_3870"/>
<dbReference type="Gene3D" id="3.40.1490.10">
    <property type="entry name" value="Bit1"/>
    <property type="match status" value="1"/>
</dbReference>
<dbReference type="InterPro" id="IPR023476">
    <property type="entry name" value="Pep_tRNA_hydro_II_dom_sf"/>
</dbReference>
<organism evidence="1 2">
    <name type="scientific">Xaviernesmea oryzae</name>
    <dbReference type="NCBI Taxonomy" id="464029"/>
    <lineage>
        <taxon>Bacteria</taxon>
        <taxon>Pseudomonadati</taxon>
        <taxon>Pseudomonadota</taxon>
        <taxon>Alphaproteobacteria</taxon>
        <taxon>Hyphomicrobiales</taxon>
        <taxon>Rhizobiaceae</taxon>
        <taxon>Rhizobium/Agrobacterium group</taxon>
        <taxon>Xaviernesmea</taxon>
    </lineage>
</organism>
<dbReference type="SUPFAM" id="SSF102462">
    <property type="entry name" value="Peptidyl-tRNA hydrolase II"/>
    <property type="match status" value="1"/>
</dbReference>
<reference evidence="2" key="1">
    <citation type="submission" date="2017-04" db="EMBL/GenBank/DDBJ databases">
        <authorList>
            <person name="Varghese N."/>
            <person name="Submissions S."/>
        </authorList>
    </citation>
    <scope>NUCLEOTIDE SEQUENCE [LARGE SCALE GENOMIC DNA]</scope>
    <source>
        <strain evidence="2">B4P</strain>
    </source>
</reference>
<dbReference type="EMBL" id="FXAF01000011">
    <property type="protein sequence ID" value="SMF69940.1"/>
    <property type="molecule type" value="Genomic_DNA"/>
</dbReference>
<evidence type="ECO:0008006" key="3">
    <source>
        <dbReference type="Google" id="ProtNLM"/>
    </source>
</evidence>
<dbReference type="InterPro" id="IPR017021">
    <property type="entry name" value="UCP033763"/>
</dbReference>
<dbReference type="InterPro" id="IPR018988">
    <property type="entry name" value="DUF2000"/>
</dbReference>
<accession>A0A1X7GJ93</accession>
<proteinExistence type="predicted"/>
<dbReference type="PIRSF" id="PIRSF033736">
    <property type="entry name" value="UCP033763"/>
    <property type="match status" value="1"/>
</dbReference>
<protein>
    <recommendedName>
        <fullName evidence="3">DUF2000 domain-containing protein</fullName>
    </recommendedName>
</protein>
<keyword evidence="2" id="KW-1185">Reference proteome</keyword>
<dbReference type="Pfam" id="PF09391">
    <property type="entry name" value="DUF2000"/>
    <property type="match status" value="1"/>
</dbReference>
<dbReference type="Proteomes" id="UP000192903">
    <property type="component" value="Unassembled WGS sequence"/>
</dbReference>
<name>A0A1X7GJ93_9HYPH</name>